<evidence type="ECO:0000313" key="6">
    <source>
        <dbReference type="Proteomes" id="UP001317322"/>
    </source>
</evidence>
<dbReference type="Proteomes" id="UP001317322">
    <property type="component" value="Chromosome"/>
</dbReference>
<keyword evidence="6" id="KW-1185">Reference proteome</keyword>
<evidence type="ECO:0000259" key="4">
    <source>
        <dbReference type="Pfam" id="PF22725"/>
    </source>
</evidence>
<evidence type="ECO:0000256" key="2">
    <source>
        <dbReference type="ARBA" id="ARBA00023027"/>
    </source>
</evidence>
<dbReference type="SUPFAM" id="SSF55347">
    <property type="entry name" value="Glyceraldehyde-3-phosphate dehydrogenase-like, C-terminal domain"/>
    <property type="match status" value="1"/>
</dbReference>
<dbReference type="Gene3D" id="3.30.360.10">
    <property type="entry name" value="Dihydrodipicolinate Reductase, domain 2"/>
    <property type="match status" value="1"/>
</dbReference>
<dbReference type="InterPro" id="IPR036291">
    <property type="entry name" value="NAD(P)-bd_dom_sf"/>
</dbReference>
<organism evidence="5 6">
    <name type="scientific">Cellulomonas wangsupingiae</name>
    <dbReference type="NCBI Taxonomy" id="2968085"/>
    <lineage>
        <taxon>Bacteria</taxon>
        <taxon>Bacillati</taxon>
        <taxon>Actinomycetota</taxon>
        <taxon>Actinomycetes</taxon>
        <taxon>Micrococcales</taxon>
        <taxon>Cellulomonadaceae</taxon>
        <taxon>Cellulomonas</taxon>
    </lineage>
</organism>
<sequence length="394" mass="41191">MSTPRPARVAVVGVHGHGRSHLRTVRDLAARGRATLAAVVDPRPVEGTDLVAGDAPLVPAGTPWYPDLAALLADRPPDVVVLVTPIHTHLGLARDAMLAGCDVLLEKPTAASLAEHDALVAAAAATGRRCQVGFQTFGSDALDELARVVASGELGEVRVVGAVGTWVRTSAYYARSRWAGRRVLDGVPVVDGVVTNPLAHAVASALRVAGATRASDVVDVEADLWHAHPIEADDTSSVVVTLADGRRVAAGLTLCAPERAAATVVVRGSAGSATLRYEHDELDVASPRGTRTVRAPRTDLLDDLLAARLDPTRPLRCDVAATGPFMAVLDAVRAARDPRPIAPEHVAWQGTGPDAHPVVHDVAAWCARVAEHCATFTTLGAPWTHPTPTPTLRA</sequence>
<dbReference type="InterPro" id="IPR000683">
    <property type="entry name" value="Gfo/Idh/MocA-like_OxRdtase_N"/>
</dbReference>
<evidence type="ECO:0000259" key="3">
    <source>
        <dbReference type="Pfam" id="PF01408"/>
    </source>
</evidence>
<dbReference type="EMBL" id="CP101989">
    <property type="protein sequence ID" value="UUI64610.1"/>
    <property type="molecule type" value="Genomic_DNA"/>
</dbReference>
<dbReference type="InterPro" id="IPR055170">
    <property type="entry name" value="GFO_IDH_MocA-like_dom"/>
</dbReference>
<proteinExistence type="predicted"/>
<keyword evidence="1" id="KW-0560">Oxidoreductase</keyword>
<name>A0ABY5K2R8_9CELL</name>
<dbReference type="InterPro" id="IPR050463">
    <property type="entry name" value="Gfo/Idh/MocA_oxidrdct_glycsds"/>
</dbReference>
<evidence type="ECO:0000313" key="5">
    <source>
        <dbReference type="EMBL" id="UUI64610.1"/>
    </source>
</evidence>
<dbReference type="SUPFAM" id="SSF51735">
    <property type="entry name" value="NAD(P)-binding Rossmann-fold domains"/>
    <property type="match status" value="1"/>
</dbReference>
<feature type="domain" description="GFO/IDH/MocA-like oxidoreductase" evidence="4">
    <location>
        <begin position="144"/>
        <end position="273"/>
    </location>
</feature>
<keyword evidence="2" id="KW-0520">NAD</keyword>
<dbReference type="Pfam" id="PF22725">
    <property type="entry name" value="GFO_IDH_MocA_C3"/>
    <property type="match status" value="1"/>
</dbReference>
<dbReference type="PANTHER" id="PTHR43818:SF11">
    <property type="entry name" value="BCDNA.GH03377"/>
    <property type="match status" value="1"/>
</dbReference>
<dbReference type="PANTHER" id="PTHR43818">
    <property type="entry name" value="BCDNA.GH03377"/>
    <property type="match status" value="1"/>
</dbReference>
<evidence type="ECO:0000256" key="1">
    <source>
        <dbReference type="ARBA" id="ARBA00023002"/>
    </source>
</evidence>
<accession>A0ABY5K2R8</accession>
<reference evidence="5 6" key="1">
    <citation type="submission" date="2022-07" db="EMBL/GenBank/DDBJ databases">
        <title>Novel species in genus cellulomonas.</title>
        <authorList>
            <person name="Ye L."/>
        </authorList>
    </citation>
    <scope>NUCLEOTIDE SEQUENCE [LARGE SCALE GENOMIC DNA]</scope>
    <source>
        <strain evidence="6">zg-Y908</strain>
    </source>
</reference>
<gene>
    <name evidence="5" type="ORF">NP075_16040</name>
</gene>
<feature type="domain" description="Gfo/Idh/MocA-like oxidoreductase N-terminal" evidence="3">
    <location>
        <begin position="8"/>
        <end position="134"/>
    </location>
</feature>
<protein>
    <submittedName>
        <fullName evidence="5">Gfo/Idh/MocA family oxidoreductase</fullName>
    </submittedName>
</protein>
<dbReference type="Gene3D" id="3.40.50.720">
    <property type="entry name" value="NAD(P)-binding Rossmann-like Domain"/>
    <property type="match status" value="1"/>
</dbReference>
<dbReference type="Pfam" id="PF01408">
    <property type="entry name" value="GFO_IDH_MocA"/>
    <property type="match status" value="1"/>
</dbReference>